<dbReference type="KEGG" id="mmx:MmarC6_0346"/>
<dbReference type="PROSITE" id="PS51112">
    <property type="entry name" value="AMMECR1"/>
    <property type="match status" value="1"/>
</dbReference>
<feature type="domain" description="AMMECR1" evidence="2">
    <location>
        <begin position="11"/>
        <end position="201"/>
    </location>
</feature>
<dbReference type="InterPro" id="IPR023473">
    <property type="entry name" value="AMMECR1"/>
</dbReference>
<dbReference type="Pfam" id="PF01871">
    <property type="entry name" value="AMMECR1"/>
    <property type="match status" value="1"/>
</dbReference>
<reference evidence="3" key="1">
    <citation type="submission" date="2007-10" db="EMBL/GenBank/DDBJ databases">
        <title>Complete sequence of Methanococcus maripaludis C6.</title>
        <authorList>
            <consortium name="US DOE Joint Genome Institute"/>
            <person name="Copeland A."/>
            <person name="Lucas S."/>
            <person name="Lapidus A."/>
            <person name="Barry K."/>
            <person name="Glavina del Rio T."/>
            <person name="Dalin E."/>
            <person name="Tice H."/>
            <person name="Pitluck S."/>
            <person name="Clum A."/>
            <person name="Schmutz J."/>
            <person name="Larimer F."/>
            <person name="Land M."/>
            <person name="Hauser L."/>
            <person name="Kyrpides N."/>
            <person name="Mikhailova N."/>
            <person name="Sieprawska-Lupa M."/>
            <person name="Whitman W.B."/>
            <person name="Richardson P."/>
        </authorList>
    </citation>
    <scope>NUCLEOTIDE SEQUENCE [LARGE SCALE GENOMIC DNA]</scope>
    <source>
        <strain evidence="3">C6</strain>
    </source>
</reference>
<name>A9A758_METM6</name>
<accession>A9A758</accession>
<dbReference type="HAMAP" id="MF_00645">
    <property type="entry name" value="AMMECR1"/>
    <property type="match status" value="1"/>
</dbReference>
<dbReference type="InterPro" id="IPR027623">
    <property type="entry name" value="AmmeMemoSam_A"/>
</dbReference>
<dbReference type="EMBL" id="CP000867">
    <property type="protein sequence ID" value="ABX01167.1"/>
    <property type="molecule type" value="Genomic_DNA"/>
</dbReference>
<dbReference type="PANTHER" id="PTHR13016">
    <property type="entry name" value="AMMECR1 HOMOLOG"/>
    <property type="match status" value="1"/>
</dbReference>
<dbReference type="SUPFAM" id="SSF143447">
    <property type="entry name" value="AMMECR1-like"/>
    <property type="match status" value="1"/>
</dbReference>
<protein>
    <recommendedName>
        <fullName evidence="1">Protein MmarC6_0346</fullName>
    </recommendedName>
</protein>
<dbReference type="STRING" id="444158.MmarC6_0346"/>
<dbReference type="Gene3D" id="3.30.1490.150">
    <property type="entry name" value="Hypothetical protein ph0010, domain 2"/>
    <property type="match status" value="1"/>
</dbReference>
<gene>
    <name evidence="3" type="ordered locus">MmarC6_0346</name>
</gene>
<dbReference type="HOGENOM" id="CLU_095686_1_1_2"/>
<evidence type="ECO:0000256" key="1">
    <source>
        <dbReference type="HAMAP-Rule" id="MF_00645"/>
    </source>
</evidence>
<evidence type="ECO:0000313" key="3">
    <source>
        <dbReference type="EMBL" id="ABX01167.1"/>
    </source>
</evidence>
<dbReference type="InterPro" id="IPR036071">
    <property type="entry name" value="AMMECR1_dom_sf"/>
</dbReference>
<evidence type="ECO:0000259" key="2">
    <source>
        <dbReference type="PROSITE" id="PS51112"/>
    </source>
</evidence>
<organism evidence="3">
    <name type="scientific">Methanococcus maripaludis (strain C6 / ATCC BAA-1332)</name>
    <dbReference type="NCBI Taxonomy" id="444158"/>
    <lineage>
        <taxon>Archaea</taxon>
        <taxon>Methanobacteriati</taxon>
        <taxon>Methanobacteriota</taxon>
        <taxon>Methanomada group</taxon>
        <taxon>Methanococci</taxon>
        <taxon>Methanococcales</taxon>
        <taxon>Methanococcaceae</taxon>
        <taxon>Methanococcus</taxon>
    </lineage>
</organism>
<dbReference type="AlphaFoldDB" id="A9A758"/>
<dbReference type="Gene3D" id="3.30.700.20">
    <property type="entry name" value="Hypothetical protein ph0010, domain 1"/>
    <property type="match status" value="1"/>
</dbReference>
<dbReference type="PANTHER" id="PTHR13016:SF0">
    <property type="entry name" value="AMME SYNDROME CANDIDATE GENE 1 PROTEIN"/>
    <property type="match status" value="1"/>
</dbReference>
<dbReference type="NCBIfam" id="TIGR00296">
    <property type="entry name" value="TIGR00296 family protein"/>
    <property type="match status" value="1"/>
</dbReference>
<dbReference type="InterPro" id="IPR023472">
    <property type="entry name" value="Uncharacterised_MJ0810"/>
</dbReference>
<dbReference type="InterPro" id="IPR027485">
    <property type="entry name" value="AMMECR1_N"/>
</dbReference>
<proteinExistence type="inferred from homology"/>
<dbReference type="PhylomeDB" id="A9A758"/>
<dbReference type="eggNOG" id="arCOG01336">
    <property type="taxonomic scope" value="Archaea"/>
</dbReference>
<dbReference type="NCBIfam" id="TIGR04335">
    <property type="entry name" value="AmmeMemoSam_A"/>
    <property type="match status" value="1"/>
</dbReference>
<sequence>MRGFKLKLNLEEGTLIIRYARNILEQYLKGEEPDIQSYPDKFKNVLGIFVSLHTHPEHDLRGCIGIPEPIMSLIDAIKETSISAAVHDPRFQPLKHPELKDTIIEVSVLTTPEDVDVQDSMEYLEKLKVGRDGLIIEFGPYRGLLLPQVAVEYNWDMKQFLSNLCLKAGLPVTAWIDYDVKIKSFQAQVFEELVPGGPVVEKSTYTGC</sequence>
<dbReference type="InterPro" id="IPR002733">
    <property type="entry name" value="AMMECR1_domain"/>
</dbReference>